<dbReference type="RefSeq" id="WP_012108360.1">
    <property type="nucleotide sequence ID" value="NC_009714.1"/>
</dbReference>
<dbReference type="EMBL" id="CP000776">
    <property type="protein sequence ID" value="ABS50994.1"/>
    <property type="molecule type" value="Genomic_DNA"/>
</dbReference>
<dbReference type="PANTHER" id="PTHR23089">
    <property type="entry name" value="HISTIDINE TRIAD HIT PROTEIN"/>
    <property type="match status" value="1"/>
</dbReference>
<dbReference type="STRING" id="360107.CHAB381_0487"/>
<evidence type="ECO:0000259" key="4">
    <source>
        <dbReference type="PROSITE" id="PS51084"/>
    </source>
</evidence>
<dbReference type="CDD" id="cd01276">
    <property type="entry name" value="PKCI_related"/>
    <property type="match status" value="1"/>
</dbReference>
<dbReference type="SUPFAM" id="SSF54197">
    <property type="entry name" value="HIT-like"/>
    <property type="match status" value="1"/>
</dbReference>
<keyword evidence="5" id="KW-0378">Hydrolase</keyword>
<dbReference type="KEGG" id="cha:CHAB381_0487"/>
<evidence type="ECO:0000313" key="5">
    <source>
        <dbReference type="EMBL" id="ABS50994.1"/>
    </source>
</evidence>
<protein>
    <submittedName>
        <fullName evidence="5">Histidine triad nucleotide-binding protein 2 (Hint-2)(Hint-3)</fullName>
        <ecNumber evidence="5">3.-.-.-</ecNumber>
    </submittedName>
</protein>
<proteinExistence type="predicted"/>
<dbReference type="InterPro" id="IPR011146">
    <property type="entry name" value="HIT-like"/>
</dbReference>
<feature type="active site" description="Tele-AMP-histidine intermediate" evidence="1">
    <location>
        <position position="95"/>
    </location>
</feature>
<gene>
    <name evidence="5" type="ordered locus">CHAB381_0487</name>
</gene>
<dbReference type="Pfam" id="PF01230">
    <property type="entry name" value="HIT"/>
    <property type="match status" value="1"/>
</dbReference>
<dbReference type="AlphaFoldDB" id="A7I0N4"/>
<evidence type="ECO:0000256" key="1">
    <source>
        <dbReference type="PIRSR" id="PIRSR601310-1"/>
    </source>
</evidence>
<keyword evidence="6" id="KW-1185">Reference proteome</keyword>
<dbReference type="GO" id="GO:0016787">
    <property type="term" value="F:hydrolase activity"/>
    <property type="evidence" value="ECO:0007669"/>
    <property type="project" value="UniProtKB-KW"/>
</dbReference>
<dbReference type="eggNOG" id="COG0537">
    <property type="taxonomic scope" value="Bacteria"/>
</dbReference>
<feature type="domain" description="HIT" evidence="4">
    <location>
        <begin position="3"/>
        <end position="118"/>
    </location>
</feature>
<reference evidence="6" key="1">
    <citation type="submission" date="2007-07" db="EMBL/GenBank/DDBJ databases">
        <title>Complete genome sequence of Campylobacter hominis ATCC BAA-381, a commensal isolated from the human gastrointestinal tract.</title>
        <authorList>
            <person name="Fouts D.E."/>
            <person name="Mongodin E.F."/>
            <person name="Puiu D."/>
            <person name="Sebastian Y."/>
            <person name="Miller W.G."/>
            <person name="Mandrell R.E."/>
            <person name="Nelson K.E."/>
        </authorList>
    </citation>
    <scope>NUCLEOTIDE SEQUENCE [LARGE SCALE GENOMIC DNA]</scope>
    <source>
        <strain evidence="6">ATCC BAA-381 / DSM 21671 / CCUG 45161 / LMG 19568 / NCTC 13146 / CH001A</strain>
    </source>
</reference>
<dbReference type="PROSITE" id="PS51084">
    <property type="entry name" value="HIT_2"/>
    <property type="match status" value="1"/>
</dbReference>
<feature type="short sequence motif" description="Histidine triad motif" evidence="2 3">
    <location>
        <begin position="93"/>
        <end position="97"/>
    </location>
</feature>
<dbReference type="PRINTS" id="PR00332">
    <property type="entry name" value="HISTRIAD"/>
</dbReference>
<accession>A7I0N4</accession>
<dbReference type="OrthoDB" id="9784774at2"/>
<organism evidence="5 6">
    <name type="scientific">Campylobacter hominis (strain ATCC BAA-381 / DSM 21671 / CCUG 45161 / LMG 19568 / NCTC 13146 / CH001A)</name>
    <dbReference type="NCBI Taxonomy" id="360107"/>
    <lineage>
        <taxon>Bacteria</taxon>
        <taxon>Pseudomonadati</taxon>
        <taxon>Campylobacterota</taxon>
        <taxon>Epsilonproteobacteria</taxon>
        <taxon>Campylobacterales</taxon>
        <taxon>Campylobacteraceae</taxon>
        <taxon>Campylobacter</taxon>
    </lineage>
</organism>
<evidence type="ECO:0000256" key="3">
    <source>
        <dbReference type="PROSITE-ProRule" id="PRU00464"/>
    </source>
</evidence>
<dbReference type="PROSITE" id="PS00892">
    <property type="entry name" value="HIT_1"/>
    <property type="match status" value="1"/>
</dbReference>
<dbReference type="HOGENOM" id="CLU_056776_8_1_7"/>
<name>A7I0N4_CAMHC</name>
<dbReference type="EC" id="3.-.-.-" evidence="5"/>
<dbReference type="InterPro" id="IPR001310">
    <property type="entry name" value="Histidine_triad_HIT"/>
</dbReference>
<dbReference type="Proteomes" id="UP000002407">
    <property type="component" value="Chromosome"/>
</dbReference>
<dbReference type="InterPro" id="IPR036265">
    <property type="entry name" value="HIT-like_sf"/>
</dbReference>
<sequence>MNVFEKIINGEIPCNKVLENDKFLAFHDINPKAPIHILAIPKKCYKNFQVADPDIMCEFTKFIQEVAVKMGLDKSGYRLICNCGENAGQEVMHLHFHILGGTKLPWEQTAGQDTDGNF</sequence>
<dbReference type="InterPro" id="IPR019808">
    <property type="entry name" value="Histidine_triad_CS"/>
</dbReference>
<dbReference type="Gene3D" id="3.30.428.10">
    <property type="entry name" value="HIT-like"/>
    <property type="match status" value="1"/>
</dbReference>
<evidence type="ECO:0000256" key="2">
    <source>
        <dbReference type="PIRSR" id="PIRSR601310-3"/>
    </source>
</evidence>
<evidence type="ECO:0000313" key="6">
    <source>
        <dbReference type="Proteomes" id="UP000002407"/>
    </source>
</evidence>